<name>A0A4S3JB73_9EURO</name>
<reference evidence="2 3" key="1">
    <citation type="submission" date="2019-03" db="EMBL/GenBank/DDBJ databases">
        <title>The genome sequence of a newly discovered highly antifungal drug resistant Aspergillus species, Aspergillus tanneri NIH 1004.</title>
        <authorList>
            <person name="Mounaud S."/>
            <person name="Singh I."/>
            <person name="Joardar V."/>
            <person name="Pakala S."/>
            <person name="Pakala S."/>
            <person name="Venepally P."/>
            <person name="Hoover J."/>
            <person name="Nierman W."/>
            <person name="Chung J."/>
            <person name="Losada L."/>
        </authorList>
    </citation>
    <scope>NUCLEOTIDE SEQUENCE [LARGE SCALE GENOMIC DNA]</scope>
    <source>
        <strain evidence="2 3">NIH1004</strain>
    </source>
</reference>
<feature type="chain" id="PRO_5020267425" description="Protein kinase domain-containing protein" evidence="1">
    <location>
        <begin position="23"/>
        <end position="129"/>
    </location>
</feature>
<accession>A0A4S3JB73</accession>
<dbReference type="Proteomes" id="UP000308092">
    <property type="component" value="Unassembled WGS sequence"/>
</dbReference>
<comment type="caution">
    <text evidence="2">The sequence shown here is derived from an EMBL/GenBank/DDBJ whole genome shotgun (WGS) entry which is preliminary data.</text>
</comment>
<keyword evidence="1" id="KW-0732">Signal</keyword>
<dbReference type="AlphaFoldDB" id="A0A4S3JB73"/>
<organism evidence="2 3">
    <name type="scientific">Aspergillus tanneri</name>
    <dbReference type="NCBI Taxonomy" id="1220188"/>
    <lineage>
        <taxon>Eukaryota</taxon>
        <taxon>Fungi</taxon>
        <taxon>Dikarya</taxon>
        <taxon>Ascomycota</taxon>
        <taxon>Pezizomycotina</taxon>
        <taxon>Eurotiomycetes</taxon>
        <taxon>Eurotiomycetidae</taxon>
        <taxon>Eurotiales</taxon>
        <taxon>Aspergillaceae</taxon>
        <taxon>Aspergillus</taxon>
        <taxon>Aspergillus subgen. Circumdati</taxon>
    </lineage>
</organism>
<evidence type="ECO:0008006" key="4">
    <source>
        <dbReference type="Google" id="ProtNLM"/>
    </source>
</evidence>
<evidence type="ECO:0000313" key="3">
    <source>
        <dbReference type="Proteomes" id="UP000308092"/>
    </source>
</evidence>
<dbReference type="VEuPathDB" id="FungiDB:EYZ11_008135"/>
<keyword evidence="3" id="KW-1185">Reference proteome</keyword>
<gene>
    <name evidence="2" type="ORF">EYZ11_008135</name>
</gene>
<evidence type="ECO:0000313" key="2">
    <source>
        <dbReference type="EMBL" id="THC92389.1"/>
    </source>
</evidence>
<dbReference type="STRING" id="1220188.A0A4S3JB73"/>
<feature type="signal peptide" evidence="1">
    <location>
        <begin position="1"/>
        <end position="22"/>
    </location>
</feature>
<dbReference type="EMBL" id="SOSA01000338">
    <property type="protein sequence ID" value="THC92389.1"/>
    <property type="molecule type" value="Genomic_DNA"/>
</dbReference>
<evidence type="ECO:0000256" key="1">
    <source>
        <dbReference type="SAM" id="SignalP"/>
    </source>
</evidence>
<proteinExistence type="predicted"/>
<sequence>METARALVAELVLAVAYTRAQGFVNGDIHLGNALICLTTSFDRLSVEKLYDKFGEPDTEPVMRLDGQPLPVDLPLHGTVPVWLGKKANKVELSEAHLLLSDSGEAFSHTEPQAEVTWGSMQGTSFCLTR</sequence>
<protein>
    <recommendedName>
        <fullName evidence="4">Protein kinase domain-containing protein</fullName>
    </recommendedName>
</protein>